<dbReference type="GO" id="GO:0047837">
    <property type="term" value="F:D-xylose 1-dehydrogenase (NADP+) activity"/>
    <property type="evidence" value="ECO:0007669"/>
    <property type="project" value="UniProtKB-EC"/>
</dbReference>
<evidence type="ECO:0000259" key="7">
    <source>
        <dbReference type="PROSITE" id="PS51391"/>
    </source>
</evidence>
<dbReference type="Gene3D" id="3.40.50.720">
    <property type="entry name" value="NAD(P)-binding Rossmann-like Domain"/>
    <property type="match status" value="1"/>
</dbReference>
<feature type="region of interest" description="Disordered" evidence="6">
    <location>
        <begin position="277"/>
        <end position="303"/>
    </location>
</feature>
<dbReference type="GO" id="GO:0031124">
    <property type="term" value="P:mRNA 3'-end processing"/>
    <property type="evidence" value="ECO:0007669"/>
    <property type="project" value="InterPro"/>
</dbReference>
<keyword evidence="2" id="KW-0560">Oxidoreductase</keyword>
<evidence type="ECO:0000256" key="4">
    <source>
        <dbReference type="ARBA" id="ARBA00042988"/>
    </source>
</evidence>
<dbReference type="FunFam" id="1.25.40.90:FF:000016">
    <property type="entry name" value="mRNA cleavage factor complex component Pcf11"/>
    <property type="match status" value="1"/>
</dbReference>
<evidence type="ECO:0000256" key="6">
    <source>
        <dbReference type="SAM" id="MobiDB-lite"/>
    </source>
</evidence>
<sequence>MSGLVSDEIAEDYKSSLEDLTTNDGIQIRTLTVIAKENTEHAMAISRVLENHIRSTPPLQKLPALYVADSIVKNVGSPYTLFLGRNMYQTFMNVYTLVDGNTRRKLDEMLNTWKQPAPGSLDTRPVFPPDITRNIESALIKARTAALQQQQARAQPDILGQHVSASTESISQQWSFPFGKSTFICVSHSKLIWISQAPPQSHRQDVDLSYLNRDVDALIASAKIDFANSPFNPVSQQRLKALVDLQAILQKQQLAPDQLKLVRDQVSALAATRPPSVAPNVATNGSAVPAPPQIPTPPAQPVSQPLQQLLNHNTLAELIKATASRQQSTPPPQIPAALPQMPQYPHQSGPPQPAPENPLIAALRARGLLPGGPTPSSLPPSTSTPVTGRSNLPFILPHGLQPTTPVPSQTPIPTSGSSVPMSTASMKIPRFGLIVSLYDSRPNRCGTCGRRFLTTEEGKEMKARHLDWHFKTNQRMTESSRRAQNRSWYVDERDWIKSREAGDENGAVDPQTTTEGATGVDGNIKQEPPKPWIRAPNDATLRNTPCPICQEKFESTWSEDVQDWIWQDATKVGSRVYHASCYSEVTKGPAPTRQTRTSTPDSVLGKRKAEFTPFMAPHIVRWGIMATGWIAETFTNDLLIDPKLRDASDVAHQVVAVASSSSKDKAEQFISARGITTPCSAYGDYDTLVADPNVDVIYVATPHSHHYQNVRLALEGGKNVLCEKAFTVNAHQTKILVEIARKKNLFLMEAVWTRYFPLSIQIRELIQKGEIGEVLRVVADTSFGDDVETIWGTTHRMVNPDLAGGALLDLGIYSLTWVFQTLYHTLPRDQRKPPTVSSQMTPYHLTGVDESTTMLLSFPTSTPSNGPHPQQSHGVALTNIRVSADPDEKGSAGPPIRIQGTKGEIQVYGQPFRPESYRVIPKKGAGEIREVQCPFPGNGKGMYWEADEVARCLRDGRIESEGLPLEESIVIMEVMDEVRKQGGLTYPQKIESTEYPLQL</sequence>
<dbReference type="Pfam" id="PF01408">
    <property type="entry name" value="GFO_IDH_MocA"/>
    <property type="match status" value="1"/>
</dbReference>
<dbReference type="InterPro" id="IPR000683">
    <property type="entry name" value="Gfo/Idh/MocA-like_OxRdtase_N"/>
</dbReference>
<protein>
    <recommendedName>
        <fullName evidence="3">D-xylose 1-dehydrogenase (NADP(+), D-xylono-1,5-lactone-forming)</fullName>
        <ecNumber evidence="3">1.1.1.179</ecNumber>
    </recommendedName>
    <alternativeName>
        <fullName evidence="4">D-xylose-NADP dehydrogenase</fullName>
    </alternativeName>
</protein>
<dbReference type="EC" id="1.1.1.179" evidence="3"/>
<dbReference type="SUPFAM" id="SSF48464">
    <property type="entry name" value="ENTH/VHS domain"/>
    <property type="match status" value="1"/>
</dbReference>
<evidence type="ECO:0000256" key="1">
    <source>
        <dbReference type="ARBA" id="ARBA00010928"/>
    </source>
</evidence>
<accession>A0A0A2L054</accession>
<dbReference type="InterPro" id="IPR021605">
    <property type="entry name" value="Pcf11_Clp1-ID"/>
</dbReference>
<dbReference type="PANTHER" id="PTHR22604">
    <property type="entry name" value="OXIDOREDUCTASES"/>
    <property type="match status" value="1"/>
</dbReference>
<dbReference type="AlphaFoldDB" id="A0A0A2L054"/>
<dbReference type="PhylomeDB" id="A0A0A2L054"/>
<evidence type="ECO:0000313" key="8">
    <source>
        <dbReference type="EMBL" id="KGO72531.1"/>
    </source>
</evidence>
<dbReference type="Pfam" id="PF11526">
    <property type="entry name" value="Pfc11_Clp1_ID"/>
    <property type="match status" value="1"/>
</dbReference>
<dbReference type="Gene3D" id="1.25.40.90">
    <property type="match status" value="1"/>
</dbReference>
<feature type="domain" description="CID" evidence="7">
    <location>
        <begin position="5"/>
        <end position="143"/>
    </location>
</feature>
<dbReference type="InterPro" id="IPR036291">
    <property type="entry name" value="NAD(P)-bd_dom_sf"/>
</dbReference>
<dbReference type="Proteomes" id="UP000030104">
    <property type="component" value="Unassembled WGS sequence"/>
</dbReference>
<dbReference type="Pfam" id="PF04818">
    <property type="entry name" value="CID"/>
    <property type="match status" value="1"/>
</dbReference>
<dbReference type="PROSITE" id="PS51391">
    <property type="entry name" value="CID"/>
    <property type="match status" value="1"/>
</dbReference>
<comment type="catalytic activity">
    <reaction evidence="5">
        <text>D-xylose + NADP(+) = D-xylono-1,5-lactone + NADPH + H(+)</text>
        <dbReference type="Rhea" id="RHEA:22000"/>
        <dbReference type="ChEBI" id="CHEBI:15378"/>
        <dbReference type="ChEBI" id="CHEBI:15867"/>
        <dbReference type="ChEBI" id="CHEBI:53455"/>
        <dbReference type="ChEBI" id="CHEBI:57783"/>
        <dbReference type="ChEBI" id="CHEBI:58349"/>
        <dbReference type="EC" id="1.1.1.179"/>
    </reaction>
</comment>
<proteinExistence type="inferred from homology"/>
<dbReference type="Gene3D" id="3.30.360.10">
    <property type="entry name" value="Dihydrodipicolinate Reductase, domain 2"/>
    <property type="match status" value="1"/>
</dbReference>
<dbReference type="GO" id="GO:0005849">
    <property type="term" value="C:mRNA cleavage factor complex"/>
    <property type="evidence" value="ECO:0007669"/>
    <property type="project" value="InterPro"/>
</dbReference>
<dbReference type="SUPFAM" id="SSF51735">
    <property type="entry name" value="NAD(P)-binding Rossmann-fold domains"/>
    <property type="match status" value="1"/>
</dbReference>
<dbReference type="GO" id="GO:0006369">
    <property type="term" value="P:termination of RNA polymerase II transcription"/>
    <property type="evidence" value="ECO:0007669"/>
    <property type="project" value="InterPro"/>
</dbReference>
<dbReference type="GO" id="GO:0000166">
    <property type="term" value="F:nucleotide binding"/>
    <property type="evidence" value="ECO:0007669"/>
    <property type="project" value="InterPro"/>
</dbReference>
<feature type="region of interest" description="Disordered" evidence="6">
    <location>
        <begin position="323"/>
        <end position="357"/>
    </location>
</feature>
<dbReference type="InterPro" id="IPR008942">
    <property type="entry name" value="ENTH_VHS"/>
</dbReference>
<dbReference type="EMBL" id="JQGA01000878">
    <property type="protein sequence ID" value="KGO72531.1"/>
    <property type="molecule type" value="Genomic_DNA"/>
</dbReference>
<feature type="region of interest" description="Disordered" evidence="6">
    <location>
        <begin position="367"/>
        <end position="386"/>
    </location>
</feature>
<dbReference type="PANTHER" id="PTHR22604:SF115">
    <property type="entry name" value="DIHYDRODIOL DEHYDROGENASE, PUTATIVE (AFU_ORTHOLOGUE AFUA_1G07520)-RELATED"/>
    <property type="match status" value="1"/>
</dbReference>
<dbReference type="CDD" id="cd16982">
    <property type="entry name" value="CID_Pcf11"/>
    <property type="match status" value="1"/>
</dbReference>
<dbReference type="GO" id="GO:0000993">
    <property type="term" value="F:RNA polymerase II complex binding"/>
    <property type="evidence" value="ECO:0007669"/>
    <property type="project" value="UniProtKB-ARBA"/>
</dbReference>
<feature type="region of interest" description="Disordered" evidence="6">
    <location>
        <begin position="500"/>
        <end position="541"/>
    </location>
</feature>
<dbReference type="Pfam" id="PF21936">
    <property type="entry name" value="Pcf11_C"/>
    <property type="match status" value="1"/>
</dbReference>
<dbReference type="InterPro" id="IPR054127">
    <property type="entry name" value="Pcf11_C"/>
</dbReference>
<dbReference type="InterPro" id="IPR055170">
    <property type="entry name" value="GFO_IDH_MocA-like_dom"/>
</dbReference>
<dbReference type="Pfam" id="PF22725">
    <property type="entry name" value="GFO_IDH_MocA_C3"/>
    <property type="match status" value="1"/>
</dbReference>
<organism evidence="8 9">
    <name type="scientific">Penicillium italicum</name>
    <name type="common">Blue mold</name>
    <dbReference type="NCBI Taxonomy" id="40296"/>
    <lineage>
        <taxon>Eukaryota</taxon>
        <taxon>Fungi</taxon>
        <taxon>Dikarya</taxon>
        <taxon>Ascomycota</taxon>
        <taxon>Pezizomycotina</taxon>
        <taxon>Eurotiomycetes</taxon>
        <taxon>Eurotiomycetidae</taxon>
        <taxon>Eurotiales</taxon>
        <taxon>Aspergillaceae</taxon>
        <taxon>Penicillium</taxon>
    </lineage>
</organism>
<keyword evidence="9" id="KW-1185">Reference proteome</keyword>
<evidence type="ECO:0000256" key="5">
    <source>
        <dbReference type="ARBA" id="ARBA00049233"/>
    </source>
</evidence>
<gene>
    <name evidence="8" type="ORF">PITC_075270</name>
</gene>
<comment type="similarity">
    <text evidence="1">Belongs to the Gfo/Idh/MocA family.</text>
</comment>
<dbReference type="OrthoDB" id="2129491at2759"/>
<comment type="caution">
    <text evidence="8">The sequence shown here is derived from an EMBL/GenBank/DDBJ whole genome shotgun (WGS) entry which is preliminary data.</text>
</comment>
<name>A0A0A2L054_PENIT</name>
<reference evidence="8 9" key="1">
    <citation type="journal article" date="2015" name="Mol. Plant Microbe Interact.">
        <title>Genome, transcriptome, and functional analyses of Penicillium expansum provide new insights into secondary metabolism and pathogenicity.</title>
        <authorList>
            <person name="Ballester A.R."/>
            <person name="Marcet-Houben M."/>
            <person name="Levin E."/>
            <person name="Sela N."/>
            <person name="Selma-Lazaro C."/>
            <person name="Carmona L."/>
            <person name="Wisniewski M."/>
            <person name="Droby S."/>
            <person name="Gonzalez-Candelas L."/>
            <person name="Gabaldon T."/>
        </authorList>
    </citation>
    <scope>NUCLEOTIDE SEQUENCE [LARGE SCALE GENOMIC DNA]</scope>
    <source>
        <strain evidence="8 9">PHI-1</strain>
    </source>
</reference>
<dbReference type="InterPro" id="IPR047415">
    <property type="entry name" value="Pcf11_CID"/>
</dbReference>
<evidence type="ECO:0000256" key="2">
    <source>
        <dbReference type="ARBA" id="ARBA00023002"/>
    </source>
</evidence>
<dbReference type="InterPro" id="IPR050984">
    <property type="entry name" value="Gfo/Idh/MocA_domain"/>
</dbReference>
<dbReference type="SMART" id="SM00582">
    <property type="entry name" value="RPR"/>
    <property type="match status" value="1"/>
</dbReference>
<feature type="compositionally biased region" description="Pro residues" evidence="6">
    <location>
        <begin position="289"/>
        <end position="300"/>
    </location>
</feature>
<dbReference type="HOGENOM" id="CLU_011200_0_0_1"/>
<evidence type="ECO:0000313" key="9">
    <source>
        <dbReference type="Proteomes" id="UP000030104"/>
    </source>
</evidence>
<dbReference type="InterPro" id="IPR006569">
    <property type="entry name" value="CID_dom"/>
</dbReference>
<dbReference type="SUPFAM" id="SSF55347">
    <property type="entry name" value="Glyceraldehyde-3-phosphate dehydrogenase-like, C-terminal domain"/>
    <property type="match status" value="1"/>
</dbReference>
<evidence type="ECO:0000256" key="3">
    <source>
        <dbReference type="ARBA" id="ARBA00038984"/>
    </source>
</evidence>
<dbReference type="STRING" id="40296.A0A0A2L054"/>